<dbReference type="InterPro" id="IPR023635">
    <property type="entry name" value="Peptide_deformylase"/>
</dbReference>
<name>A0ABW2Y7N6_9GAMM</name>
<dbReference type="EC" id="3.5.1.88" evidence="6"/>
<evidence type="ECO:0000256" key="5">
    <source>
        <dbReference type="ARBA" id="ARBA00023004"/>
    </source>
</evidence>
<dbReference type="RefSeq" id="WP_137852132.1">
    <property type="nucleotide sequence ID" value="NZ_JBHTIF010000001.1"/>
</dbReference>
<evidence type="ECO:0000313" key="8">
    <source>
        <dbReference type="Proteomes" id="UP001597110"/>
    </source>
</evidence>
<dbReference type="Pfam" id="PF01327">
    <property type="entry name" value="Pep_deformylase"/>
    <property type="match status" value="1"/>
</dbReference>
<dbReference type="PANTHER" id="PTHR10458:SF21">
    <property type="entry name" value="PEPTIDE DEFORMYLASE"/>
    <property type="match status" value="1"/>
</dbReference>
<protein>
    <recommendedName>
        <fullName evidence="6">Peptide deformylase</fullName>
        <shortName evidence="6">PDF</shortName>
        <ecNumber evidence="6">3.5.1.88</ecNumber>
    </recommendedName>
    <alternativeName>
        <fullName evidence="6">Polypeptide deformylase</fullName>
    </alternativeName>
</protein>
<dbReference type="PIRSF" id="PIRSF004749">
    <property type="entry name" value="Pep_def"/>
    <property type="match status" value="1"/>
</dbReference>
<sequence length="171" mass="19396">MTLLSILEFPDPRLRTKAVPVDPSRIGDADFQARIDDMFHTMYEAPGIGLAASQVDDHRRFMVIDISEEKDQPLVFINPEIVEEDGHQVYQEGCLSVPGIFADVTRANRITVQAYGRDGQPFRIEADGLLAICIQHEMDHLEGKLFVDYLSQLKREQVRKKLEKARRSSAA</sequence>
<dbReference type="CDD" id="cd00487">
    <property type="entry name" value="Pep_deformylase"/>
    <property type="match status" value="1"/>
</dbReference>
<dbReference type="InterPro" id="IPR036821">
    <property type="entry name" value="Peptide_deformylase_sf"/>
</dbReference>
<evidence type="ECO:0000256" key="1">
    <source>
        <dbReference type="ARBA" id="ARBA00010759"/>
    </source>
</evidence>
<feature type="active site" evidence="6">
    <location>
        <position position="137"/>
    </location>
</feature>
<accession>A0ABW2Y7N6</accession>
<evidence type="ECO:0000256" key="3">
    <source>
        <dbReference type="ARBA" id="ARBA00022801"/>
    </source>
</evidence>
<keyword evidence="8" id="KW-1185">Reference proteome</keyword>
<comment type="cofactor">
    <cofactor evidence="6">
        <name>Fe(2+)</name>
        <dbReference type="ChEBI" id="CHEBI:29033"/>
    </cofactor>
    <text evidence="6">Binds 1 Fe(2+) ion.</text>
</comment>
<dbReference type="Gene3D" id="3.90.45.10">
    <property type="entry name" value="Peptide deformylase"/>
    <property type="match status" value="1"/>
</dbReference>
<dbReference type="HAMAP" id="MF_00163">
    <property type="entry name" value="Pep_deformylase"/>
    <property type="match status" value="1"/>
</dbReference>
<feature type="binding site" evidence="6">
    <location>
        <position position="140"/>
    </location>
    <ligand>
        <name>Fe cation</name>
        <dbReference type="ChEBI" id="CHEBI:24875"/>
    </ligand>
</feature>
<keyword evidence="2 6" id="KW-0479">Metal-binding</keyword>
<gene>
    <name evidence="6 7" type="primary">def</name>
    <name evidence="7" type="ORF">ACFQ0E_02750</name>
</gene>
<reference evidence="8" key="1">
    <citation type="journal article" date="2019" name="Int. J. Syst. Evol. Microbiol.">
        <title>The Global Catalogue of Microorganisms (GCM) 10K type strain sequencing project: providing services to taxonomists for standard genome sequencing and annotation.</title>
        <authorList>
            <consortium name="The Broad Institute Genomics Platform"/>
            <consortium name="The Broad Institute Genome Sequencing Center for Infectious Disease"/>
            <person name="Wu L."/>
            <person name="Ma J."/>
        </authorList>
    </citation>
    <scope>NUCLEOTIDE SEQUENCE [LARGE SCALE GENOMIC DNA]</scope>
    <source>
        <strain evidence="8">CCUG 55585</strain>
    </source>
</reference>
<comment type="caution">
    <text evidence="7">The sequence shown here is derived from an EMBL/GenBank/DDBJ whole genome shotgun (WGS) entry which is preliminary data.</text>
</comment>
<dbReference type="NCBIfam" id="TIGR00079">
    <property type="entry name" value="pept_deformyl"/>
    <property type="match status" value="1"/>
</dbReference>
<dbReference type="PANTHER" id="PTHR10458">
    <property type="entry name" value="PEPTIDE DEFORMYLASE"/>
    <property type="match status" value="1"/>
</dbReference>
<dbReference type="GO" id="GO:0042586">
    <property type="term" value="F:peptide deformylase activity"/>
    <property type="evidence" value="ECO:0007669"/>
    <property type="project" value="UniProtKB-EC"/>
</dbReference>
<evidence type="ECO:0000256" key="2">
    <source>
        <dbReference type="ARBA" id="ARBA00022723"/>
    </source>
</evidence>
<dbReference type="EMBL" id="JBHTIF010000001">
    <property type="protein sequence ID" value="MFD0724511.1"/>
    <property type="molecule type" value="Genomic_DNA"/>
</dbReference>
<keyword evidence="4 6" id="KW-0648">Protein biosynthesis</keyword>
<dbReference type="SUPFAM" id="SSF56420">
    <property type="entry name" value="Peptide deformylase"/>
    <property type="match status" value="1"/>
</dbReference>
<dbReference type="Proteomes" id="UP001597110">
    <property type="component" value="Unassembled WGS sequence"/>
</dbReference>
<evidence type="ECO:0000256" key="4">
    <source>
        <dbReference type="ARBA" id="ARBA00022917"/>
    </source>
</evidence>
<comment type="function">
    <text evidence="6">Removes the formyl group from the N-terminal Met of newly synthesized proteins. Requires at least a dipeptide for an efficient rate of reaction. N-terminal L-methionine is a prerequisite for activity but the enzyme has broad specificity at other positions.</text>
</comment>
<organism evidence="7 8">
    <name type="scientific">Lysobacter brunescens</name>
    <dbReference type="NCBI Taxonomy" id="262323"/>
    <lineage>
        <taxon>Bacteria</taxon>
        <taxon>Pseudomonadati</taxon>
        <taxon>Pseudomonadota</taxon>
        <taxon>Gammaproteobacteria</taxon>
        <taxon>Lysobacterales</taxon>
        <taxon>Lysobacteraceae</taxon>
        <taxon>Lysobacter</taxon>
    </lineage>
</organism>
<evidence type="ECO:0000256" key="6">
    <source>
        <dbReference type="HAMAP-Rule" id="MF_00163"/>
    </source>
</evidence>
<dbReference type="PRINTS" id="PR01576">
    <property type="entry name" value="PDEFORMYLASE"/>
</dbReference>
<evidence type="ECO:0000313" key="7">
    <source>
        <dbReference type="EMBL" id="MFD0724511.1"/>
    </source>
</evidence>
<keyword evidence="3 6" id="KW-0378">Hydrolase</keyword>
<comment type="catalytic activity">
    <reaction evidence="6">
        <text>N-terminal N-formyl-L-methionyl-[peptide] + H2O = N-terminal L-methionyl-[peptide] + formate</text>
        <dbReference type="Rhea" id="RHEA:24420"/>
        <dbReference type="Rhea" id="RHEA-COMP:10639"/>
        <dbReference type="Rhea" id="RHEA-COMP:10640"/>
        <dbReference type="ChEBI" id="CHEBI:15377"/>
        <dbReference type="ChEBI" id="CHEBI:15740"/>
        <dbReference type="ChEBI" id="CHEBI:49298"/>
        <dbReference type="ChEBI" id="CHEBI:64731"/>
        <dbReference type="EC" id="3.5.1.88"/>
    </reaction>
</comment>
<keyword evidence="5 6" id="KW-0408">Iron</keyword>
<feature type="binding site" evidence="6">
    <location>
        <position position="94"/>
    </location>
    <ligand>
        <name>Fe cation</name>
        <dbReference type="ChEBI" id="CHEBI:24875"/>
    </ligand>
</feature>
<comment type="similarity">
    <text evidence="1 6">Belongs to the polypeptide deformylase family.</text>
</comment>
<feature type="binding site" evidence="6">
    <location>
        <position position="136"/>
    </location>
    <ligand>
        <name>Fe cation</name>
        <dbReference type="ChEBI" id="CHEBI:24875"/>
    </ligand>
</feature>
<proteinExistence type="inferred from homology"/>
<dbReference type="NCBIfam" id="NF001159">
    <property type="entry name" value="PRK00150.1-3"/>
    <property type="match status" value="1"/>
</dbReference>